<name>A0ABP1BSB4_9BRYO</name>
<dbReference type="EMBL" id="OZ023708">
    <property type="protein sequence ID" value="CAK9879151.1"/>
    <property type="molecule type" value="Genomic_DNA"/>
</dbReference>
<sequence length="179" mass="19148">MEESDPDPAVAAGQRSSLLENIVRGEEQVVNAECNSSGMEIEFATWKGTSTGPSPGRSSSGSSSSSISARTTISKFSTESENVKVYVKRKSRDAGGVHLFESPLKKQNVDSLAGGSKDAVLMVEPLRTPTSMPPLEVVHSETSQDIVVNVNNNNNNDNNRQNVTSNQYVTRFPASVVSS</sequence>
<evidence type="ECO:0000256" key="1">
    <source>
        <dbReference type="SAM" id="MobiDB-lite"/>
    </source>
</evidence>
<gene>
    <name evidence="2" type="ORF">CSSPJE1EN2_LOCUS20715</name>
</gene>
<keyword evidence="3" id="KW-1185">Reference proteome</keyword>
<proteinExistence type="predicted"/>
<organism evidence="2 3">
    <name type="scientific">Sphagnum jensenii</name>
    <dbReference type="NCBI Taxonomy" id="128206"/>
    <lineage>
        <taxon>Eukaryota</taxon>
        <taxon>Viridiplantae</taxon>
        <taxon>Streptophyta</taxon>
        <taxon>Embryophyta</taxon>
        <taxon>Bryophyta</taxon>
        <taxon>Sphagnophytina</taxon>
        <taxon>Sphagnopsida</taxon>
        <taxon>Sphagnales</taxon>
        <taxon>Sphagnaceae</taxon>
        <taxon>Sphagnum</taxon>
    </lineage>
</organism>
<feature type="compositionally biased region" description="Low complexity" evidence="1">
    <location>
        <begin position="48"/>
        <end position="74"/>
    </location>
</feature>
<reference evidence="2" key="1">
    <citation type="submission" date="2024-03" db="EMBL/GenBank/DDBJ databases">
        <authorList>
            <consortium name="ELIXIR-Norway"/>
            <consortium name="Elixir Norway"/>
        </authorList>
    </citation>
    <scope>NUCLEOTIDE SEQUENCE</scope>
</reference>
<evidence type="ECO:0000313" key="3">
    <source>
        <dbReference type="Proteomes" id="UP001497522"/>
    </source>
</evidence>
<feature type="region of interest" description="Disordered" evidence="1">
    <location>
        <begin position="44"/>
        <end position="74"/>
    </location>
</feature>
<dbReference type="Proteomes" id="UP001497522">
    <property type="component" value="Chromosome 7"/>
</dbReference>
<accession>A0ABP1BSB4</accession>
<protein>
    <submittedName>
        <fullName evidence="2">Uncharacterized protein</fullName>
    </submittedName>
</protein>
<evidence type="ECO:0000313" key="2">
    <source>
        <dbReference type="EMBL" id="CAK9879151.1"/>
    </source>
</evidence>